<feature type="domain" description="Laminin IV type A" evidence="6">
    <location>
        <begin position="202"/>
        <end position="333"/>
    </location>
</feature>
<dbReference type="InterPro" id="IPR000034">
    <property type="entry name" value="Laminin_IV"/>
</dbReference>
<accession>A0ABR1FIK8</accession>
<evidence type="ECO:0000256" key="3">
    <source>
        <dbReference type="ARBA" id="ARBA00023157"/>
    </source>
</evidence>
<evidence type="ECO:0000259" key="6">
    <source>
        <dbReference type="Pfam" id="PF00052"/>
    </source>
</evidence>
<evidence type="ECO:0000256" key="5">
    <source>
        <dbReference type="SAM" id="SignalP"/>
    </source>
</evidence>
<keyword evidence="3" id="KW-1015">Disulfide bond</keyword>
<evidence type="ECO:0000256" key="1">
    <source>
        <dbReference type="ARBA" id="ARBA00022729"/>
    </source>
</evidence>
<name>A0ABR1FIK8_AURAN</name>
<dbReference type="Proteomes" id="UP001363151">
    <property type="component" value="Unassembled WGS sequence"/>
</dbReference>
<comment type="caution">
    <text evidence="7">The sequence shown here is derived from an EMBL/GenBank/DDBJ whole genome shotgun (WGS) entry which is preliminary data.</text>
</comment>
<dbReference type="Pfam" id="PF00052">
    <property type="entry name" value="Laminin_B"/>
    <property type="match status" value="1"/>
</dbReference>
<dbReference type="EMBL" id="JBBJCI010000416">
    <property type="protein sequence ID" value="KAK7231407.1"/>
    <property type="molecule type" value="Genomic_DNA"/>
</dbReference>
<evidence type="ECO:0000256" key="2">
    <source>
        <dbReference type="ARBA" id="ARBA00022737"/>
    </source>
</evidence>
<organism evidence="7 8">
    <name type="scientific">Aureococcus anophagefferens</name>
    <name type="common">Harmful bloom alga</name>
    <dbReference type="NCBI Taxonomy" id="44056"/>
    <lineage>
        <taxon>Eukaryota</taxon>
        <taxon>Sar</taxon>
        <taxon>Stramenopiles</taxon>
        <taxon>Ochrophyta</taxon>
        <taxon>Pelagophyceae</taxon>
        <taxon>Pelagomonadales</taxon>
        <taxon>Pelagomonadaceae</taxon>
        <taxon>Aureococcus</taxon>
    </lineage>
</organism>
<feature type="chain" id="PRO_5046539158" evidence="5">
    <location>
        <begin position="18"/>
        <end position="358"/>
    </location>
</feature>
<gene>
    <name evidence="7" type="ORF">SO694_00072117</name>
</gene>
<evidence type="ECO:0000313" key="7">
    <source>
        <dbReference type="EMBL" id="KAK7231407.1"/>
    </source>
</evidence>
<sequence length="358" mass="37368">MRRRLLCAVALAGTAFAATPIAKHITQVVDPGADAVVTLRGYDTDGDVLSADVSSLPASGVLSQLSKVFSKFGYDPKKGSAAKAGAAVTGSNNRLHYARPTYDAEFATGKWATFGYTVSDGSATSREATVTLVPPSLNLVATAFDTSNEAWTVVRNGPGNAAAAHDASSFGSALNRFVIATDELIAKDGATGLETNASRWMFQSPPAYSGNQGASYKGSLEFTLGALAGDLTVPSMAHNLVEIECAYCDVNEGVTLAFPIWNATAFDGATTSYSISLDEAAGWIKDPKNTLLQWPTPTQCEMIEVLSGITAIRILGDFTDWYESIALDAVALKAPASGISEVPVCAQHTPDASTCTCA</sequence>
<keyword evidence="1 5" id="KW-0732">Signal</keyword>
<protein>
    <submittedName>
        <fullName evidence="7">Laminin B</fullName>
    </submittedName>
</protein>
<evidence type="ECO:0000313" key="8">
    <source>
        <dbReference type="Proteomes" id="UP001363151"/>
    </source>
</evidence>
<feature type="signal peptide" evidence="5">
    <location>
        <begin position="1"/>
        <end position="17"/>
    </location>
</feature>
<evidence type="ECO:0000256" key="4">
    <source>
        <dbReference type="ARBA" id="ARBA00023180"/>
    </source>
</evidence>
<keyword evidence="2" id="KW-0677">Repeat</keyword>
<keyword evidence="8" id="KW-1185">Reference proteome</keyword>
<proteinExistence type="predicted"/>
<keyword evidence="4" id="KW-0325">Glycoprotein</keyword>
<reference evidence="7 8" key="1">
    <citation type="submission" date="2024-03" db="EMBL/GenBank/DDBJ databases">
        <title>Aureococcus anophagefferens CCMP1851 and Kratosvirus quantuckense: Draft genome of a second virus-susceptible host strain in the model system.</title>
        <authorList>
            <person name="Chase E."/>
            <person name="Truchon A.R."/>
            <person name="Schepens W."/>
            <person name="Wilhelm S.W."/>
        </authorList>
    </citation>
    <scope>NUCLEOTIDE SEQUENCE [LARGE SCALE GENOMIC DNA]</scope>
    <source>
        <strain evidence="7 8">CCMP1851</strain>
    </source>
</reference>